<evidence type="ECO:0000259" key="1">
    <source>
        <dbReference type="Pfam" id="PF04187"/>
    </source>
</evidence>
<dbReference type="OrthoDB" id="1680202at2"/>
<gene>
    <name evidence="2" type="ORF">C5O19_06145</name>
</gene>
<sequence>MRSLFLILVGILAGAFTDKPAYLIYNQQLKPSSYEALLQQAANADVVLFGELHNNPISHWLQLELTKDLYQRKKQQLILGAEMFEADNQLVLTEYGQGKITTQQLEAEAKVWPNFRTDYKPLVDFAQSESIPFVATNIPRRYASIVAKKGLEELSRLSPEAQQAIAPLPVTVDLTLPGYADMLKMGGMHSSSGSVAAENMAKAQAIKDATMAHFILKNWKKGQTFLHFNGSYHSQNFEGIYWYLKKANPDLRVVTIATVEETNLSVPKEAKPELAHFILVVPETMTKTH</sequence>
<reference evidence="3" key="1">
    <citation type="submission" date="2018-02" db="EMBL/GenBank/DDBJ databases">
        <title>Genome sequencing of Solimonas sp. HR-BB.</title>
        <authorList>
            <person name="Lee Y."/>
            <person name="Jeon C.O."/>
        </authorList>
    </citation>
    <scope>NUCLEOTIDE SEQUENCE [LARGE SCALE GENOMIC DNA]</scope>
    <source>
        <strain evidence="3">HR-U</strain>
    </source>
</reference>
<dbReference type="InterPro" id="IPR007314">
    <property type="entry name" value="Cofac_haem-bd_dom"/>
</dbReference>
<dbReference type="EMBL" id="PTRA01000001">
    <property type="protein sequence ID" value="PQA59231.1"/>
    <property type="molecule type" value="Genomic_DNA"/>
</dbReference>
<dbReference type="AlphaFoldDB" id="A0A2S7INC1"/>
<protein>
    <submittedName>
        <fullName evidence="2">Iron-regulated protein</fullName>
    </submittedName>
</protein>
<dbReference type="SUPFAM" id="SSF159501">
    <property type="entry name" value="EreA/ChaN-like"/>
    <property type="match status" value="1"/>
</dbReference>
<dbReference type="Gene3D" id="3.40.50.11550">
    <property type="match status" value="2"/>
</dbReference>
<evidence type="ECO:0000313" key="2">
    <source>
        <dbReference type="EMBL" id="PQA59231.1"/>
    </source>
</evidence>
<keyword evidence="3" id="KW-1185">Reference proteome</keyword>
<organism evidence="2 3">
    <name type="scientific">Siphonobacter curvatus</name>
    <dbReference type="NCBI Taxonomy" id="2094562"/>
    <lineage>
        <taxon>Bacteria</taxon>
        <taxon>Pseudomonadati</taxon>
        <taxon>Bacteroidota</taxon>
        <taxon>Cytophagia</taxon>
        <taxon>Cytophagales</taxon>
        <taxon>Cytophagaceae</taxon>
        <taxon>Siphonobacter</taxon>
    </lineage>
</organism>
<proteinExistence type="predicted"/>
<dbReference type="Pfam" id="PF04187">
    <property type="entry name" value="Cofac_haem_bdg"/>
    <property type="match status" value="1"/>
</dbReference>
<comment type="caution">
    <text evidence="2">The sequence shown here is derived from an EMBL/GenBank/DDBJ whole genome shotgun (WGS) entry which is preliminary data.</text>
</comment>
<dbReference type="RefSeq" id="WP_104710565.1">
    <property type="nucleotide sequence ID" value="NZ_PTRA01000001.1"/>
</dbReference>
<accession>A0A2S7INC1</accession>
<evidence type="ECO:0000313" key="3">
    <source>
        <dbReference type="Proteomes" id="UP000239590"/>
    </source>
</evidence>
<dbReference type="Proteomes" id="UP000239590">
    <property type="component" value="Unassembled WGS sequence"/>
</dbReference>
<feature type="domain" description="Haem-binding uptake Tiki superfamily ChaN" evidence="1">
    <location>
        <begin position="37"/>
        <end position="244"/>
    </location>
</feature>
<name>A0A2S7INC1_9BACT</name>
<dbReference type="CDD" id="cd14727">
    <property type="entry name" value="ChanN-like"/>
    <property type="match status" value="1"/>
</dbReference>